<keyword evidence="3" id="KW-1185">Reference proteome</keyword>
<organism evidence="3 4">
    <name type="scientific">Acrobeloides nanus</name>
    <dbReference type="NCBI Taxonomy" id="290746"/>
    <lineage>
        <taxon>Eukaryota</taxon>
        <taxon>Metazoa</taxon>
        <taxon>Ecdysozoa</taxon>
        <taxon>Nematoda</taxon>
        <taxon>Chromadorea</taxon>
        <taxon>Rhabditida</taxon>
        <taxon>Tylenchina</taxon>
        <taxon>Cephalobomorpha</taxon>
        <taxon>Cephaloboidea</taxon>
        <taxon>Cephalobidae</taxon>
        <taxon>Acrobeloides</taxon>
    </lineage>
</organism>
<dbReference type="Pfam" id="PF20434">
    <property type="entry name" value="BD-FAE"/>
    <property type="match status" value="1"/>
</dbReference>
<dbReference type="Proteomes" id="UP000887540">
    <property type="component" value="Unplaced"/>
</dbReference>
<dbReference type="InterPro" id="IPR049492">
    <property type="entry name" value="BD-FAE-like_dom"/>
</dbReference>
<dbReference type="PANTHER" id="PTHR48081:SF33">
    <property type="entry name" value="KYNURENINE FORMAMIDASE"/>
    <property type="match status" value="1"/>
</dbReference>
<dbReference type="PANTHER" id="PTHR48081">
    <property type="entry name" value="AB HYDROLASE SUPERFAMILY PROTEIN C4A8.06C"/>
    <property type="match status" value="1"/>
</dbReference>
<evidence type="ECO:0000259" key="2">
    <source>
        <dbReference type="Pfam" id="PF20434"/>
    </source>
</evidence>
<accession>A0A914BXK7</accession>
<dbReference type="InterPro" id="IPR050300">
    <property type="entry name" value="GDXG_lipolytic_enzyme"/>
</dbReference>
<reference evidence="4" key="1">
    <citation type="submission" date="2022-11" db="UniProtKB">
        <authorList>
            <consortium name="WormBaseParasite"/>
        </authorList>
    </citation>
    <scope>IDENTIFICATION</scope>
</reference>
<dbReference type="Gene3D" id="3.40.50.1820">
    <property type="entry name" value="alpha/beta hydrolase"/>
    <property type="match status" value="1"/>
</dbReference>
<sequence length="279" mass="31566">MSTEYTELEILYSCSFWTNDGRSPQEAISQFVNVLDDCYESNKKSIACTENVNYGGQFYDIWGKDLEKSEQIFIFIHGGYWQEGEKKYATSMVKALTDHGIPVICLGYDLATIKPLDLVIEQVAIGLRFIAQKYSSANFTISGHSAGAHLAVKAICQLEDTTRFNKLALFSGVYQLEELPNTYIGKGINLTEEMSKKTSVTAEELKSKFFGQILILYGEFDSPKLKQQSEDLYGQIENLGNFKCQKMMIPNEDHFTSIENLRDSNSNVSKKLLKFLLEP</sequence>
<protein>
    <submittedName>
        <fullName evidence="4">Arylformamidase</fullName>
    </submittedName>
</protein>
<evidence type="ECO:0000256" key="1">
    <source>
        <dbReference type="ARBA" id="ARBA00022801"/>
    </source>
</evidence>
<name>A0A914BXK7_9BILA</name>
<keyword evidence="1" id="KW-0378">Hydrolase</keyword>
<evidence type="ECO:0000313" key="4">
    <source>
        <dbReference type="WBParaSite" id="ACRNAN_Path_1232.g4808.t1"/>
    </source>
</evidence>
<proteinExistence type="predicted"/>
<evidence type="ECO:0000313" key="3">
    <source>
        <dbReference type="Proteomes" id="UP000887540"/>
    </source>
</evidence>
<feature type="domain" description="BD-FAE-like" evidence="2">
    <location>
        <begin position="67"/>
        <end position="152"/>
    </location>
</feature>
<dbReference type="InterPro" id="IPR029058">
    <property type="entry name" value="AB_hydrolase_fold"/>
</dbReference>
<dbReference type="SUPFAM" id="SSF53474">
    <property type="entry name" value="alpha/beta-Hydrolases"/>
    <property type="match status" value="1"/>
</dbReference>
<dbReference type="AlphaFoldDB" id="A0A914BXK7"/>
<dbReference type="WBParaSite" id="ACRNAN_Path_1232.g4808.t1">
    <property type="protein sequence ID" value="ACRNAN_Path_1232.g4808.t1"/>
    <property type="gene ID" value="ACRNAN_Path_1232.g4808"/>
</dbReference>
<dbReference type="GO" id="GO:0004061">
    <property type="term" value="F:arylformamidase activity"/>
    <property type="evidence" value="ECO:0007669"/>
    <property type="project" value="TreeGrafter"/>
</dbReference>